<feature type="region of interest" description="Disordered" evidence="1">
    <location>
        <begin position="50"/>
        <end position="92"/>
    </location>
</feature>
<dbReference type="PANTHER" id="PTHR11360:SF284">
    <property type="entry name" value="EG:103B4.3 PROTEIN-RELATED"/>
    <property type="match status" value="1"/>
</dbReference>
<feature type="transmembrane region" description="Helical" evidence="2">
    <location>
        <begin position="305"/>
        <end position="327"/>
    </location>
</feature>
<keyword evidence="2" id="KW-0812">Transmembrane</keyword>
<proteinExistence type="predicted"/>
<feature type="transmembrane region" description="Helical" evidence="2">
    <location>
        <begin position="508"/>
        <end position="529"/>
    </location>
</feature>
<dbReference type="GO" id="GO:0022857">
    <property type="term" value="F:transmembrane transporter activity"/>
    <property type="evidence" value="ECO:0007669"/>
    <property type="project" value="InterPro"/>
</dbReference>
<feature type="transmembrane region" description="Helical" evidence="2">
    <location>
        <begin position="248"/>
        <end position="266"/>
    </location>
</feature>
<reference evidence="3" key="1">
    <citation type="submission" date="2021-06" db="EMBL/GenBank/DDBJ databases">
        <authorList>
            <person name="Hodson N. C."/>
            <person name="Mongue J. A."/>
            <person name="Jaron S. K."/>
        </authorList>
    </citation>
    <scope>NUCLEOTIDE SEQUENCE</scope>
</reference>
<feature type="transmembrane region" description="Helical" evidence="2">
    <location>
        <begin position="333"/>
        <end position="357"/>
    </location>
</feature>
<accession>A0A8J2K9D9</accession>
<feature type="transmembrane region" description="Helical" evidence="2">
    <location>
        <begin position="454"/>
        <end position="473"/>
    </location>
</feature>
<dbReference type="OrthoDB" id="8291760at2759"/>
<evidence type="ECO:0000313" key="3">
    <source>
        <dbReference type="EMBL" id="CAG7722800.1"/>
    </source>
</evidence>
<feature type="transmembrane region" description="Helical" evidence="2">
    <location>
        <begin position="181"/>
        <end position="204"/>
    </location>
</feature>
<protein>
    <submittedName>
        <fullName evidence="3">Uncharacterized protein</fullName>
    </submittedName>
</protein>
<feature type="transmembrane region" description="Helical" evidence="2">
    <location>
        <begin position="272"/>
        <end position="293"/>
    </location>
</feature>
<dbReference type="InterPro" id="IPR011701">
    <property type="entry name" value="MFS"/>
</dbReference>
<keyword evidence="4" id="KW-1185">Reference proteome</keyword>
<feature type="transmembrane region" description="Helical" evidence="2">
    <location>
        <begin position="216"/>
        <end position="236"/>
    </location>
</feature>
<organism evidence="3 4">
    <name type="scientific">Allacma fusca</name>
    <dbReference type="NCBI Taxonomy" id="39272"/>
    <lineage>
        <taxon>Eukaryota</taxon>
        <taxon>Metazoa</taxon>
        <taxon>Ecdysozoa</taxon>
        <taxon>Arthropoda</taxon>
        <taxon>Hexapoda</taxon>
        <taxon>Collembola</taxon>
        <taxon>Symphypleona</taxon>
        <taxon>Sminthuridae</taxon>
        <taxon>Allacma</taxon>
    </lineage>
</organism>
<gene>
    <name evidence="3" type="ORF">AFUS01_LOCUS11914</name>
</gene>
<name>A0A8J2K9D9_9HEXA</name>
<feature type="transmembrane region" description="Helical" evidence="2">
    <location>
        <begin position="550"/>
        <end position="571"/>
    </location>
</feature>
<comment type="caution">
    <text evidence="3">The sequence shown here is derived from an EMBL/GenBank/DDBJ whole genome shotgun (WGS) entry which is preliminary data.</text>
</comment>
<dbReference type="EMBL" id="CAJVCH010092485">
    <property type="protein sequence ID" value="CAG7722800.1"/>
    <property type="molecule type" value="Genomic_DNA"/>
</dbReference>
<feature type="transmembrane region" description="Helical" evidence="2">
    <location>
        <begin position="422"/>
        <end position="448"/>
    </location>
</feature>
<feature type="transmembrane region" description="Helical" evidence="2">
    <location>
        <begin position="577"/>
        <end position="595"/>
    </location>
</feature>
<sequence>MTSLPSIAGMVDVRSSGILTDYIHSHEPCAPGAATYARKRMYELRLKLYQENSEQEPGNNQGEGSESITRPSTEQSLSQGRNRNDGESKPYSGLNPYGGNCFSGGLGDFSWSLSAYDVGYTKGKDQPYGGVTNSRGSAMQISKSTSPLDQVPNAKIKSLDTTIMPDDDNEDYSKFDRDRDWLTCFGACVIVACIIGIVQSYAVFAPAIQHYYDTGLVETILIGCLCYFTLLAFVPVSFKLSRCIGNRFSSVLGMSMFMAGLLLEGLTVGGVFGLYFTHIVLLGIGGSIAYVPAMTICSDHFRKNLGLALTLVSCAAPIGTMCVYLLSTLMSNFISYAWTKFCLSILVLVCIGASNTFPAGTHRTSWRVKMDKESRRKLKQCFRNLTEERDKKLKATACPDDIPQKSYLFICVCDISFCDPFVLIWAGLTVVGTCTIFIPYLFLISYAYELANTISLGLICCCCIASAGTRLVVTNMNNHTFTFNRTLFQLSLTASGALYIALNWADTFGWVLLWGLIAGGVEGAQCIVIPRLTLQTVPFASLKTSCRWMTFFHACSVILGPMLFLCVYYTITDYAPAMVAIGIAQLIATLLVFLMPDVEYDELEQLEKQERELTTRS</sequence>
<dbReference type="Proteomes" id="UP000708208">
    <property type="component" value="Unassembled WGS sequence"/>
</dbReference>
<keyword evidence="2" id="KW-1133">Transmembrane helix</keyword>
<evidence type="ECO:0000256" key="2">
    <source>
        <dbReference type="SAM" id="Phobius"/>
    </source>
</evidence>
<keyword evidence="2" id="KW-0472">Membrane</keyword>
<dbReference type="PANTHER" id="PTHR11360">
    <property type="entry name" value="MONOCARBOXYLATE TRANSPORTER"/>
    <property type="match status" value="1"/>
</dbReference>
<dbReference type="Pfam" id="PF07690">
    <property type="entry name" value="MFS_1"/>
    <property type="match status" value="1"/>
</dbReference>
<evidence type="ECO:0000313" key="4">
    <source>
        <dbReference type="Proteomes" id="UP000708208"/>
    </source>
</evidence>
<dbReference type="InterPro" id="IPR050327">
    <property type="entry name" value="Proton-linked_MCT"/>
</dbReference>
<feature type="compositionally biased region" description="Polar residues" evidence="1">
    <location>
        <begin position="50"/>
        <end position="81"/>
    </location>
</feature>
<evidence type="ECO:0000256" key="1">
    <source>
        <dbReference type="SAM" id="MobiDB-lite"/>
    </source>
</evidence>
<dbReference type="AlphaFoldDB" id="A0A8J2K9D9"/>
<feature type="transmembrane region" description="Helical" evidence="2">
    <location>
        <begin position="485"/>
        <end position="502"/>
    </location>
</feature>